<dbReference type="InterPro" id="IPR026387">
    <property type="entry name" value="OMP_w_GlyGly"/>
</dbReference>
<organism evidence="1 2">
    <name type="scientific">Hydrocarboniclastica marina</name>
    <dbReference type="NCBI Taxonomy" id="2259620"/>
    <lineage>
        <taxon>Bacteria</taxon>
        <taxon>Pseudomonadati</taxon>
        <taxon>Pseudomonadota</taxon>
        <taxon>Gammaproteobacteria</taxon>
        <taxon>Alteromonadales</taxon>
        <taxon>Alteromonadaceae</taxon>
        <taxon>Hydrocarboniclastica</taxon>
    </lineage>
</organism>
<sequence length="245" mass="26276">MVKQLATTFLGLGLIVSPLATADILGAGASVGYWYPGVSGYAALGDDRVDVEDDLDLESDGSVNLTAALEHPLPLIPNVRLGFSRLEHTGTGDTVQSYGDLIATGSVRSDLEVDQFDVTLYYELLDNWVNLDAGLTARMLDASLTLEDRKTPQNVERTEVDVILPMLYAAARFDVPVTDVSVGLEGHGIAFDGDSLMDITAYGQYDLAVLRLRAGYRQLSLDVNEGNDTLDISIGGPFLSAGLDF</sequence>
<dbReference type="Proteomes" id="UP000298049">
    <property type="component" value="Chromosome"/>
</dbReference>
<protein>
    <submittedName>
        <fullName evidence="1">TIGR04219 family outer membrane beta-barrel protein</fullName>
    </submittedName>
</protein>
<proteinExistence type="predicted"/>
<evidence type="ECO:0000313" key="2">
    <source>
        <dbReference type="Proteomes" id="UP000298049"/>
    </source>
</evidence>
<keyword evidence="2" id="KW-1185">Reference proteome</keyword>
<gene>
    <name evidence="1" type="ORF">soil367_07805</name>
</gene>
<dbReference type="EMBL" id="CP031093">
    <property type="protein sequence ID" value="QCF25831.1"/>
    <property type="molecule type" value="Genomic_DNA"/>
</dbReference>
<evidence type="ECO:0000313" key="1">
    <source>
        <dbReference type="EMBL" id="QCF25831.1"/>
    </source>
</evidence>
<name>A0A4P7XFT8_9ALTE</name>
<dbReference type="RefSeq" id="WP_136548520.1">
    <property type="nucleotide sequence ID" value="NZ_CP031093.1"/>
</dbReference>
<dbReference type="NCBIfam" id="TIGR04219">
    <property type="entry name" value="OMP_w_GlyGly"/>
    <property type="match status" value="1"/>
</dbReference>
<dbReference type="OrthoDB" id="6708408at2"/>
<reference evidence="1 2" key="1">
    <citation type="submission" date="2018-07" db="EMBL/GenBank/DDBJ databases">
        <title>Marsedoiliclastica nanhaica gen. nov. sp. nov., a novel marine hydrocarbonoclastic bacterium isolated from an in-situ enriched hydrocarbon-degrading consortium in deep-sea sediment.</title>
        <authorList>
            <person name="Dong C."/>
            <person name="Ma T."/>
            <person name="Liu R."/>
            <person name="Shao Z."/>
        </authorList>
    </citation>
    <scope>NUCLEOTIDE SEQUENCE [LARGE SCALE GENOMIC DNA]</scope>
    <source>
        <strain evidence="2">soil36-7</strain>
    </source>
</reference>
<dbReference type="KEGG" id="hmi:soil367_07805"/>
<dbReference type="AlphaFoldDB" id="A0A4P7XFT8"/>
<accession>A0A4P7XFT8</accession>